<dbReference type="InterPro" id="IPR013083">
    <property type="entry name" value="Znf_RING/FYVE/PHD"/>
</dbReference>
<accession>A0A2T7PB76</accession>
<reference evidence="8 9" key="1">
    <citation type="submission" date="2018-04" db="EMBL/GenBank/DDBJ databases">
        <title>The genome of golden apple snail Pomacea canaliculata provides insight into stress tolerance and invasive adaptation.</title>
        <authorList>
            <person name="Liu C."/>
            <person name="Liu B."/>
            <person name="Ren Y."/>
            <person name="Zhang Y."/>
            <person name="Wang H."/>
            <person name="Li S."/>
            <person name="Jiang F."/>
            <person name="Yin L."/>
            <person name="Zhang G."/>
            <person name="Qian W."/>
            <person name="Fan W."/>
        </authorList>
    </citation>
    <scope>NUCLEOTIDE SEQUENCE [LARGE SCALE GENOMIC DNA]</scope>
    <source>
        <strain evidence="8">SZHN2017</strain>
        <tissue evidence="8">Muscle</tissue>
    </source>
</reference>
<name>A0A2T7PB76_POMCA</name>
<gene>
    <name evidence="8" type="ORF">C0Q70_09949</name>
</gene>
<evidence type="ECO:0000256" key="3">
    <source>
        <dbReference type="ARBA" id="ARBA00022833"/>
    </source>
</evidence>
<dbReference type="GO" id="GO:0008270">
    <property type="term" value="F:zinc ion binding"/>
    <property type="evidence" value="ECO:0007669"/>
    <property type="project" value="UniProtKB-KW"/>
</dbReference>
<dbReference type="AlphaFoldDB" id="A0A2T7PB76"/>
<keyword evidence="3" id="KW-0862">Zinc</keyword>
<evidence type="ECO:0000256" key="2">
    <source>
        <dbReference type="ARBA" id="ARBA00022771"/>
    </source>
</evidence>
<dbReference type="EMBL" id="PZQS01000005">
    <property type="protein sequence ID" value="PVD30675.1"/>
    <property type="molecule type" value="Genomic_DNA"/>
</dbReference>
<dbReference type="PROSITE" id="PS00518">
    <property type="entry name" value="ZF_RING_1"/>
    <property type="match status" value="1"/>
</dbReference>
<evidence type="ECO:0000313" key="9">
    <source>
        <dbReference type="Proteomes" id="UP000245119"/>
    </source>
</evidence>
<evidence type="ECO:0000256" key="4">
    <source>
        <dbReference type="PROSITE-ProRule" id="PRU00175"/>
    </source>
</evidence>
<dbReference type="Proteomes" id="UP000245119">
    <property type="component" value="Linkage Group LG5"/>
</dbReference>
<evidence type="ECO:0000256" key="5">
    <source>
        <dbReference type="SAM" id="Coils"/>
    </source>
</evidence>
<dbReference type="InterPro" id="IPR001841">
    <property type="entry name" value="Znf_RING"/>
</dbReference>
<dbReference type="Gene3D" id="3.30.40.10">
    <property type="entry name" value="Zinc/RING finger domain, C3HC4 (zinc finger)"/>
    <property type="match status" value="1"/>
</dbReference>
<dbReference type="PROSITE" id="PS50089">
    <property type="entry name" value="ZF_RING_2"/>
    <property type="match status" value="1"/>
</dbReference>
<feature type="compositionally biased region" description="Low complexity" evidence="6">
    <location>
        <begin position="128"/>
        <end position="137"/>
    </location>
</feature>
<evidence type="ECO:0000256" key="6">
    <source>
        <dbReference type="SAM" id="MobiDB-lite"/>
    </source>
</evidence>
<dbReference type="SUPFAM" id="SSF57850">
    <property type="entry name" value="RING/U-box"/>
    <property type="match status" value="1"/>
</dbReference>
<feature type="coiled-coil region" evidence="5">
    <location>
        <begin position="351"/>
        <end position="437"/>
    </location>
</feature>
<comment type="caution">
    <text evidence="8">The sequence shown here is derived from an EMBL/GenBank/DDBJ whole genome shotgun (WGS) entry which is preliminary data.</text>
</comment>
<keyword evidence="2 4" id="KW-0863">Zinc-finger</keyword>
<evidence type="ECO:0000259" key="7">
    <source>
        <dbReference type="PROSITE" id="PS50089"/>
    </source>
</evidence>
<keyword evidence="1" id="KW-0479">Metal-binding</keyword>
<feature type="region of interest" description="Disordered" evidence="6">
    <location>
        <begin position="115"/>
        <end position="141"/>
    </location>
</feature>
<sequence>MPLPRNAQHVRSKNAAKKVDIAEKVKVLKNRQKNWMQQREIYLKTTSSEPEISSQIEETHLLSSVPGLTDFDPPVTDELSTNGYVAQLATKASPVYDKNGAMLNHGFSNWLQARSQPHKLGSREPSRQQTQGQSLQQACSKESLGNEKYMSGTQWNQGQGDNRTVASVSSTAYVRGASLSSVTSDTLTNKTGQHVKQNVPSSAGNRNKCSLPPGANEVCNEVTRGRTFVREISEPVEFKAAEDGQVDMSSHRCQFCTNLMLQNKYVPTLLVPCGHTVCKSCAESHRLCRLCGAAVSAVTTNIMLQQIIQEYHQKAVTASPSGRSRQHQDALNLSAKPPLFAESGYTSVSYAAHLQTLLKQAEAVKEEATSTRQAQEQMVMQLKKTKRQLEAIRREEVALDKKCRELKDQLEGLQQQRHEYENEYRQLLQQKEAACKHLVMTEKRLQVLGQEIDKNESVYG</sequence>
<keyword evidence="5" id="KW-0175">Coiled coil</keyword>
<dbReference type="InterPro" id="IPR017907">
    <property type="entry name" value="Znf_RING_CS"/>
</dbReference>
<feature type="region of interest" description="Disordered" evidence="6">
    <location>
        <begin position="181"/>
        <end position="207"/>
    </location>
</feature>
<feature type="domain" description="RING-type" evidence="7">
    <location>
        <begin position="253"/>
        <end position="291"/>
    </location>
</feature>
<evidence type="ECO:0000313" key="8">
    <source>
        <dbReference type="EMBL" id="PVD30675.1"/>
    </source>
</evidence>
<dbReference type="OrthoDB" id="6105938at2759"/>
<protein>
    <recommendedName>
        <fullName evidence="7">RING-type domain-containing protein</fullName>
    </recommendedName>
</protein>
<dbReference type="STRING" id="400727.A0A2T7PB76"/>
<keyword evidence="9" id="KW-1185">Reference proteome</keyword>
<organism evidence="8 9">
    <name type="scientific">Pomacea canaliculata</name>
    <name type="common">Golden apple snail</name>
    <dbReference type="NCBI Taxonomy" id="400727"/>
    <lineage>
        <taxon>Eukaryota</taxon>
        <taxon>Metazoa</taxon>
        <taxon>Spiralia</taxon>
        <taxon>Lophotrochozoa</taxon>
        <taxon>Mollusca</taxon>
        <taxon>Gastropoda</taxon>
        <taxon>Caenogastropoda</taxon>
        <taxon>Architaenioglossa</taxon>
        <taxon>Ampullarioidea</taxon>
        <taxon>Ampullariidae</taxon>
        <taxon>Pomacea</taxon>
    </lineage>
</organism>
<proteinExistence type="predicted"/>
<evidence type="ECO:0000256" key="1">
    <source>
        <dbReference type="ARBA" id="ARBA00022723"/>
    </source>
</evidence>